<dbReference type="InterPro" id="IPR004772">
    <property type="entry name" value="TrkH"/>
</dbReference>
<evidence type="ECO:0000256" key="9">
    <source>
        <dbReference type="ARBA" id="ARBA00023136"/>
    </source>
</evidence>
<feature type="transmembrane region" description="Helical" evidence="10">
    <location>
        <begin position="401"/>
        <end position="425"/>
    </location>
</feature>
<keyword evidence="8" id="KW-0406">Ion transport</keyword>
<feature type="transmembrane region" description="Helical" evidence="10">
    <location>
        <begin position="12"/>
        <end position="32"/>
    </location>
</feature>
<dbReference type="AlphaFoldDB" id="A0A1M6W6E3"/>
<keyword evidence="6" id="KW-0630">Potassium</keyword>
<dbReference type="RefSeq" id="WP_072916963.1">
    <property type="nucleotide sequence ID" value="NZ_FRAR01000028.1"/>
</dbReference>
<comment type="subcellular location">
    <subcellularLocation>
        <location evidence="1">Cell membrane</location>
        <topology evidence="1">Multi-pass membrane protein</topology>
    </subcellularLocation>
</comment>
<dbReference type="PANTHER" id="PTHR32024">
    <property type="entry name" value="TRK SYSTEM POTASSIUM UPTAKE PROTEIN TRKG-RELATED"/>
    <property type="match status" value="1"/>
</dbReference>
<evidence type="ECO:0000256" key="6">
    <source>
        <dbReference type="ARBA" id="ARBA00022958"/>
    </source>
</evidence>
<keyword evidence="2" id="KW-0813">Transport</keyword>
<evidence type="ECO:0000256" key="1">
    <source>
        <dbReference type="ARBA" id="ARBA00004651"/>
    </source>
</evidence>
<feature type="transmembrane region" description="Helical" evidence="10">
    <location>
        <begin position="229"/>
        <end position="248"/>
    </location>
</feature>
<accession>A0A1M6W6E3</accession>
<gene>
    <name evidence="11" type="ORF">SAMN02745123_03509</name>
</gene>
<evidence type="ECO:0000313" key="11">
    <source>
        <dbReference type="EMBL" id="SHK89354.1"/>
    </source>
</evidence>
<evidence type="ECO:0000256" key="10">
    <source>
        <dbReference type="SAM" id="Phobius"/>
    </source>
</evidence>
<dbReference type="Pfam" id="PF02386">
    <property type="entry name" value="TrkH"/>
    <property type="match status" value="1"/>
</dbReference>
<evidence type="ECO:0000256" key="7">
    <source>
        <dbReference type="ARBA" id="ARBA00022989"/>
    </source>
</evidence>
<evidence type="ECO:0000256" key="5">
    <source>
        <dbReference type="ARBA" id="ARBA00022692"/>
    </source>
</evidence>
<keyword evidence="3" id="KW-1003">Cell membrane</keyword>
<keyword evidence="4" id="KW-0633">Potassium transport</keyword>
<dbReference type="GO" id="GO:0005886">
    <property type="term" value="C:plasma membrane"/>
    <property type="evidence" value="ECO:0007669"/>
    <property type="project" value="UniProtKB-SubCell"/>
</dbReference>
<feature type="transmembrane region" description="Helical" evidence="10">
    <location>
        <begin position="192"/>
        <end position="217"/>
    </location>
</feature>
<feature type="transmembrane region" description="Helical" evidence="10">
    <location>
        <begin position="283"/>
        <end position="302"/>
    </location>
</feature>
<keyword evidence="12" id="KW-1185">Reference proteome</keyword>
<dbReference type="GO" id="GO:0015379">
    <property type="term" value="F:potassium:chloride symporter activity"/>
    <property type="evidence" value="ECO:0007669"/>
    <property type="project" value="InterPro"/>
</dbReference>
<keyword evidence="5 10" id="KW-0812">Transmembrane</keyword>
<feature type="transmembrane region" description="Helical" evidence="10">
    <location>
        <begin position="75"/>
        <end position="98"/>
    </location>
</feature>
<dbReference type="NCBIfam" id="TIGR00933">
    <property type="entry name" value="2a38"/>
    <property type="match status" value="1"/>
</dbReference>
<evidence type="ECO:0000256" key="3">
    <source>
        <dbReference type="ARBA" id="ARBA00022475"/>
    </source>
</evidence>
<dbReference type="STRING" id="1121421.SAMN02745123_03509"/>
<proteinExistence type="predicted"/>
<evidence type="ECO:0000313" key="12">
    <source>
        <dbReference type="Proteomes" id="UP000183997"/>
    </source>
</evidence>
<dbReference type="PANTHER" id="PTHR32024:SF1">
    <property type="entry name" value="KTR SYSTEM POTASSIUM UPTAKE PROTEIN B"/>
    <property type="match status" value="1"/>
</dbReference>
<feature type="transmembrane region" description="Helical" evidence="10">
    <location>
        <begin position="348"/>
        <end position="367"/>
    </location>
</feature>
<feature type="transmembrane region" description="Helical" evidence="10">
    <location>
        <begin position="44"/>
        <end position="63"/>
    </location>
</feature>
<name>A0A1M6W6E3_9FIRM</name>
<feature type="transmembrane region" description="Helical" evidence="10">
    <location>
        <begin position="374"/>
        <end position="395"/>
    </location>
</feature>
<feature type="transmembrane region" description="Helical" evidence="10">
    <location>
        <begin position="130"/>
        <end position="150"/>
    </location>
</feature>
<evidence type="ECO:0000256" key="4">
    <source>
        <dbReference type="ARBA" id="ARBA00022538"/>
    </source>
</evidence>
<keyword evidence="7 10" id="KW-1133">Transmembrane helix</keyword>
<evidence type="ECO:0000256" key="8">
    <source>
        <dbReference type="ARBA" id="ARBA00023065"/>
    </source>
</evidence>
<reference evidence="12" key="1">
    <citation type="submission" date="2016-11" db="EMBL/GenBank/DDBJ databases">
        <authorList>
            <person name="Varghese N."/>
            <person name="Submissions S."/>
        </authorList>
    </citation>
    <scope>NUCLEOTIDE SEQUENCE [LARGE SCALE GENOMIC DNA]</scope>
    <source>
        <strain evidence="12">DSM 10349</strain>
    </source>
</reference>
<dbReference type="Proteomes" id="UP000183997">
    <property type="component" value="Unassembled WGS sequence"/>
</dbReference>
<evidence type="ECO:0000256" key="2">
    <source>
        <dbReference type="ARBA" id="ARBA00022448"/>
    </source>
</evidence>
<dbReference type="OrthoDB" id="9810952at2"/>
<dbReference type="InterPro" id="IPR003445">
    <property type="entry name" value="Cat_transpt"/>
</dbReference>
<keyword evidence="9 10" id="KW-0472">Membrane</keyword>
<sequence>MQRLSGFLNHPARVLVLGFLCVILVGAFLLALPISSASKEYTNFLSALFTSTSAVCVTGLVVMDTGTHWSTFGHVVIMALIQIGGLGFMTMAVLFALLMGRRISFRERLLIQQSLNVIDLSGLVRLAKQVILITLTIQLLVALLLMMRWIPEFGPIKGIWFGIFHAVSGFNNAGFDLMGNFKGLTSYVGDPIVNIAITMDIILGGIGFTVIVDILRFRQTKKLTVHTRFALLITAGLLILGTVVIFFLELNNTLAPLDFGTRLWASWFQAVTPRTAGFNTIDIAVLRPATLFFMVLLMFIGASPGSTGGGIKTTTFGMLVLAVISLAKGKEDAELFRRRLPTDLIYKGLSIVLLAMLWVVFATLALSITEKADFLVILFEVVSAFGTVGLTAGLTTKLTSFGQIIIIITMFIGRLGPLTLAFALASRLKRKDHIRYPEERIIIG</sequence>
<feature type="transmembrane region" description="Helical" evidence="10">
    <location>
        <begin position="309"/>
        <end position="328"/>
    </location>
</feature>
<organism evidence="11 12">
    <name type="scientific">Desulforamulus aeronauticus DSM 10349</name>
    <dbReference type="NCBI Taxonomy" id="1121421"/>
    <lineage>
        <taxon>Bacteria</taxon>
        <taxon>Bacillati</taxon>
        <taxon>Bacillota</taxon>
        <taxon>Clostridia</taxon>
        <taxon>Eubacteriales</taxon>
        <taxon>Peptococcaceae</taxon>
        <taxon>Desulforamulus</taxon>
    </lineage>
</organism>
<protein>
    <submittedName>
        <fullName evidence="11">Trk system potassium uptake protein TrkH</fullName>
    </submittedName>
</protein>
<dbReference type="EMBL" id="FRAR01000028">
    <property type="protein sequence ID" value="SHK89354.1"/>
    <property type="molecule type" value="Genomic_DNA"/>
</dbReference>